<dbReference type="GO" id="GO:0030036">
    <property type="term" value="P:actin cytoskeleton organization"/>
    <property type="evidence" value="ECO:0007669"/>
    <property type="project" value="TreeGrafter"/>
</dbReference>
<dbReference type="GO" id="GO:0003779">
    <property type="term" value="F:actin binding"/>
    <property type="evidence" value="ECO:0007669"/>
    <property type="project" value="TreeGrafter"/>
</dbReference>
<keyword evidence="3 4" id="KW-0440">LIM domain</keyword>
<proteinExistence type="predicted"/>
<organism evidence="6 7">
    <name type="scientific">Trichuris muris</name>
    <name type="common">Mouse whipworm</name>
    <dbReference type="NCBI Taxonomy" id="70415"/>
    <lineage>
        <taxon>Eukaryota</taxon>
        <taxon>Metazoa</taxon>
        <taxon>Ecdysozoa</taxon>
        <taxon>Nematoda</taxon>
        <taxon>Enoplea</taxon>
        <taxon>Dorylaimia</taxon>
        <taxon>Trichinellida</taxon>
        <taxon>Trichuridae</taxon>
        <taxon>Trichuris</taxon>
    </lineage>
</organism>
<dbReference type="WBParaSite" id="TMUE_1000005830.1">
    <property type="protein sequence ID" value="TMUE_1000005830.1"/>
    <property type="gene ID" value="WBGene00299373"/>
</dbReference>
<dbReference type="Gene3D" id="2.10.110.10">
    <property type="entry name" value="Cysteine Rich Protein"/>
    <property type="match status" value="2"/>
</dbReference>
<evidence type="ECO:0000259" key="5">
    <source>
        <dbReference type="PROSITE" id="PS50023"/>
    </source>
</evidence>
<dbReference type="PROSITE" id="PS50023">
    <property type="entry name" value="LIM_DOMAIN_2"/>
    <property type="match status" value="1"/>
</dbReference>
<dbReference type="AlphaFoldDB" id="A0A5S6QFD7"/>
<evidence type="ECO:0000256" key="2">
    <source>
        <dbReference type="ARBA" id="ARBA00022833"/>
    </source>
</evidence>
<name>A0A5S6QFD7_TRIMR</name>
<accession>A0A5S6QFD7</accession>
<dbReference type="CDD" id="cd08368">
    <property type="entry name" value="LIM"/>
    <property type="match status" value="1"/>
</dbReference>
<dbReference type="SMART" id="SM00132">
    <property type="entry name" value="LIM"/>
    <property type="match status" value="2"/>
</dbReference>
<dbReference type="GO" id="GO:0051371">
    <property type="term" value="F:muscle alpha-actinin binding"/>
    <property type="evidence" value="ECO:0007669"/>
    <property type="project" value="TreeGrafter"/>
</dbReference>
<dbReference type="GO" id="GO:0061061">
    <property type="term" value="P:muscle structure development"/>
    <property type="evidence" value="ECO:0007669"/>
    <property type="project" value="TreeGrafter"/>
</dbReference>
<dbReference type="InterPro" id="IPR050604">
    <property type="entry name" value="PDZ-LIM_domain"/>
</dbReference>
<protein>
    <submittedName>
        <fullName evidence="7">LIM zinc-binding domain-containing protein</fullName>
    </submittedName>
</protein>
<dbReference type="SUPFAM" id="SSF57716">
    <property type="entry name" value="Glucocorticoid receptor-like (DNA-binding domain)"/>
    <property type="match status" value="2"/>
</dbReference>
<dbReference type="GO" id="GO:0046872">
    <property type="term" value="F:metal ion binding"/>
    <property type="evidence" value="ECO:0007669"/>
    <property type="project" value="UniProtKB-KW"/>
</dbReference>
<keyword evidence="2 4" id="KW-0862">Zinc</keyword>
<keyword evidence="1 4" id="KW-0479">Metal-binding</keyword>
<dbReference type="GO" id="GO:0001725">
    <property type="term" value="C:stress fiber"/>
    <property type="evidence" value="ECO:0007669"/>
    <property type="project" value="TreeGrafter"/>
</dbReference>
<feature type="domain" description="LIM zinc-binding" evidence="5">
    <location>
        <begin position="56"/>
        <end position="115"/>
    </location>
</feature>
<evidence type="ECO:0000313" key="6">
    <source>
        <dbReference type="Proteomes" id="UP000046395"/>
    </source>
</evidence>
<evidence type="ECO:0000256" key="3">
    <source>
        <dbReference type="ARBA" id="ARBA00023038"/>
    </source>
</evidence>
<dbReference type="Pfam" id="PF00412">
    <property type="entry name" value="LIM"/>
    <property type="match status" value="2"/>
</dbReference>
<evidence type="ECO:0000256" key="1">
    <source>
        <dbReference type="ARBA" id="ARBA00022723"/>
    </source>
</evidence>
<dbReference type="PANTHER" id="PTHR24214:SF38">
    <property type="entry name" value="PDZ AND LIM DOMAIN PROTEIN ZASP-RELATED"/>
    <property type="match status" value="1"/>
</dbReference>
<dbReference type="STRING" id="70415.A0A5S6QFD7"/>
<dbReference type="InterPro" id="IPR001781">
    <property type="entry name" value="Znf_LIM"/>
</dbReference>
<reference evidence="7" key="1">
    <citation type="submission" date="2019-12" db="UniProtKB">
        <authorList>
            <consortium name="WormBaseParasite"/>
        </authorList>
    </citation>
    <scope>IDENTIFICATION</scope>
</reference>
<sequence>MVLCSMVVCDLVGRIYHPEHFACSICGKNIAVGFDYFLNPNNNVVCDVCYMWKYAPKCCKCDEPLEEWIVETIGKQFHERCFRCCVCKRILQTSMVLVWNGEIYCHNDYWKLRRGSVFRKLLCYLWK</sequence>
<keyword evidence="6" id="KW-1185">Reference proteome</keyword>
<dbReference type="GO" id="GO:0031941">
    <property type="term" value="C:filamentous actin"/>
    <property type="evidence" value="ECO:0007669"/>
    <property type="project" value="TreeGrafter"/>
</dbReference>
<dbReference type="PROSITE" id="PS00478">
    <property type="entry name" value="LIM_DOMAIN_1"/>
    <property type="match status" value="1"/>
</dbReference>
<dbReference type="PANTHER" id="PTHR24214">
    <property type="entry name" value="PDZ AND LIM DOMAIN PROTEIN ZASP"/>
    <property type="match status" value="1"/>
</dbReference>
<dbReference type="Proteomes" id="UP000046395">
    <property type="component" value="Unassembled WGS sequence"/>
</dbReference>
<evidence type="ECO:0000256" key="4">
    <source>
        <dbReference type="PROSITE-ProRule" id="PRU00125"/>
    </source>
</evidence>
<dbReference type="GO" id="GO:0005912">
    <property type="term" value="C:adherens junction"/>
    <property type="evidence" value="ECO:0007669"/>
    <property type="project" value="TreeGrafter"/>
</dbReference>
<evidence type="ECO:0000313" key="7">
    <source>
        <dbReference type="WBParaSite" id="TMUE_1000005830.1"/>
    </source>
</evidence>